<feature type="compositionally biased region" description="Polar residues" evidence="2">
    <location>
        <begin position="111"/>
        <end position="131"/>
    </location>
</feature>
<feature type="compositionally biased region" description="Polar residues" evidence="2">
    <location>
        <begin position="213"/>
        <end position="235"/>
    </location>
</feature>
<feature type="region of interest" description="Disordered" evidence="2">
    <location>
        <begin position="1053"/>
        <end position="1238"/>
    </location>
</feature>
<feature type="compositionally biased region" description="Polar residues" evidence="2">
    <location>
        <begin position="78"/>
        <end position="88"/>
    </location>
</feature>
<feature type="region of interest" description="Disordered" evidence="2">
    <location>
        <begin position="1"/>
        <end position="31"/>
    </location>
</feature>
<feature type="compositionally biased region" description="Polar residues" evidence="2">
    <location>
        <begin position="319"/>
        <end position="330"/>
    </location>
</feature>
<feature type="region of interest" description="Disordered" evidence="2">
    <location>
        <begin position="104"/>
        <end position="137"/>
    </location>
</feature>
<dbReference type="GO" id="GO:0016460">
    <property type="term" value="C:myosin II complex"/>
    <property type="evidence" value="ECO:0007669"/>
    <property type="project" value="TreeGrafter"/>
</dbReference>
<feature type="compositionally biased region" description="Basic and acidic residues" evidence="2">
    <location>
        <begin position="843"/>
        <end position="869"/>
    </location>
</feature>
<feature type="compositionally biased region" description="Basic and acidic residues" evidence="2">
    <location>
        <begin position="1283"/>
        <end position="1297"/>
    </location>
</feature>
<feature type="compositionally biased region" description="Basic residues" evidence="2">
    <location>
        <begin position="302"/>
        <end position="314"/>
    </location>
</feature>
<organism evidence="3 4">
    <name type="scientific">Hortaea werneckii</name>
    <name type="common">Black yeast</name>
    <name type="synonym">Cladosporium werneckii</name>
    <dbReference type="NCBI Taxonomy" id="91943"/>
    <lineage>
        <taxon>Eukaryota</taxon>
        <taxon>Fungi</taxon>
        <taxon>Dikarya</taxon>
        <taxon>Ascomycota</taxon>
        <taxon>Pezizomycotina</taxon>
        <taxon>Dothideomycetes</taxon>
        <taxon>Dothideomycetidae</taxon>
        <taxon>Mycosphaerellales</taxon>
        <taxon>Teratosphaeriaceae</taxon>
        <taxon>Hortaea</taxon>
    </lineage>
</organism>
<dbReference type="GO" id="GO:0005737">
    <property type="term" value="C:cytoplasm"/>
    <property type="evidence" value="ECO:0007669"/>
    <property type="project" value="TreeGrafter"/>
</dbReference>
<feature type="compositionally biased region" description="Polar residues" evidence="2">
    <location>
        <begin position="1258"/>
        <end position="1269"/>
    </location>
</feature>
<evidence type="ECO:0000256" key="1">
    <source>
        <dbReference type="SAM" id="Coils"/>
    </source>
</evidence>
<dbReference type="Proteomes" id="UP000270230">
    <property type="component" value="Unassembled WGS sequence"/>
</dbReference>
<feature type="region of interest" description="Disordered" evidence="2">
    <location>
        <begin position="1324"/>
        <end position="1532"/>
    </location>
</feature>
<dbReference type="VEuPathDB" id="FungiDB:BTJ68_06130"/>
<sequence>MPADAEVNAMASPDGQQDSTTCDRGETSSMNVTCDESADLIETPQTHYYETFRTQSVPTKTGDEVDHGTQHDEERPQTAGTSHSGTTNLDEEDASFLKIVTHRGTTKDAAGNSQPVTNDQPLFTGPPQTSSHESEQAFSFAPAIPQQLDMTGTRKGFAAVMNSHTGVTNEEGQQVPQLTLVGGMHPLMAQARSKEGALAREITRKPWQRPEKSPQTTSQQDNQSQPSFDPGSTESTAFLQAETRPLGSNSLHESSCGHNGSRTDARARAAVNQSPTMEQHVEQCDGDSPIPSRGGQQATSRKMAKRRPRSRKSKMTPPFRNSGQSDQSNSDIEDYLQVFGYKMHVQKQEAARKHAAERDALLAELQHEIEAKRALQEELRSARADRTFLTTSIEEQKTRIKTLEHKVSRFKTFVDGLGNDMDALRKESGTTRRRSERLIQEGEERKAEQHVLLEQLSDCAEKSAQLQSSALKVCHETQSKLKMAQQQNNYLEQQLNEKVGLLAEERDRRVQQEARSVSDAGSNQAVLSALKTNHDALLDQLYLIRTLFEDGEDDRKSTDLVEKVLAAVQALTSQQSANADDLLSLTGDMQSLSNEVASFIELGSKGRSSGQPDIDSLRDHLDEALQQIKDHFDLRKEIAEHAARNEEGTVALQEKLKNIDMRLQERDHQKAADETTKEQLRDQIHRLQTRIESLQQNPLSTTASDTHFIRARDELEVKRRALDAANDKLLSIQQELRTLRESNNDLQEQKRSLLNGVAEAERRVATADAEKRSVEIKYKDDAEKLRTDVSNHLQNALSKNKMQSENTLKNLTSQRDEATQKIKHLQGEVEAARASLVQFQQESTERTAEQARHLRGMEEQAEASQHEIESLRTRLAERHDQAEDDDAIKQHISELSEQLNFAKTEQRAALEQKAMLAAKVENIQHDLMQTQCAKDEAEERALQLSGEKSGPLEQLQTRVKELENDLKQAKADLQHQRKIFEEKLASEESSREGSMKALQLNIQEKQVDNEHYKERLPQAQAELEKAITGERNYHGQMIAQRNAEDLNPQMTTSETMADHQHSHSETTQPKQLLSHNSGLSQSPSFCLPLGVANTKDGITPTATNKEDQPPRPRKKVDRSTNTITDADPLHVPDILRRPDSRVSESQKTEVNRHERVAGPGQSRSSHIQTRAFLGSKARSSGPHGERPVTAAISESDEMLDRTQTTEKLPWFSEFNDSNDLSQTPRAEAKSSAVKDSPVNDTGILADVLSDLHIPRNSRGQIVNDTSTAQPAEFADYEDLQQDDPSRREESAESRGALRDSLAWTRARADRDDFRKVFPNPNSALKLVRHDDNGKPGSASAGLEPKSRMTGSERSTTQTRMESAVYHPKSQKIPTANSAKSSSPDYVAEAGARMQTTYHLESGPDSTKLGIIRRQSKPLPDPRLVGREAQQAKKRKSSGSILEGYESERKKRKTQEPAPTPTRYQRRSSRRTVAQESSARNATPLPDAYSYKDTGGLNKPSRKRAPAPKPTERRRGSKKSKSIFSPVQNFSLA</sequence>
<dbReference type="OrthoDB" id="5421656at2759"/>
<feature type="compositionally biased region" description="Polar residues" evidence="2">
    <location>
        <begin position="1065"/>
        <end position="1084"/>
    </location>
</feature>
<feature type="region of interest" description="Disordered" evidence="2">
    <location>
        <begin position="48"/>
        <end position="91"/>
    </location>
</feature>
<feature type="region of interest" description="Disordered" evidence="2">
    <location>
        <begin position="204"/>
        <end position="235"/>
    </location>
</feature>
<dbReference type="GO" id="GO:0000146">
    <property type="term" value="F:microfilament motor activity"/>
    <property type="evidence" value="ECO:0007669"/>
    <property type="project" value="TreeGrafter"/>
</dbReference>
<dbReference type="PANTHER" id="PTHR45615:SF40">
    <property type="entry name" value="MYOSIN HEAVY CHAIN, NON-MUSCLE"/>
    <property type="match status" value="1"/>
</dbReference>
<feature type="compositionally biased region" description="Polar residues" evidence="2">
    <location>
        <begin position="1214"/>
        <end position="1224"/>
    </location>
</feature>
<reference evidence="3 4" key="1">
    <citation type="journal article" date="2018" name="BMC Genomics">
        <title>Genomic evidence for intraspecific hybridization in a clonal and extremely halotolerant yeast.</title>
        <authorList>
            <person name="Gostincar C."/>
            <person name="Stajich J.E."/>
            <person name="Zupancic J."/>
            <person name="Zalar P."/>
            <person name="Gunde-Cimerman N."/>
        </authorList>
    </citation>
    <scope>NUCLEOTIDE SEQUENCE [LARGE SCALE GENOMIC DNA]</scope>
    <source>
        <strain evidence="3 4">EXF-151</strain>
    </source>
</reference>
<dbReference type="GO" id="GO:0032982">
    <property type="term" value="C:myosin filament"/>
    <property type="evidence" value="ECO:0007669"/>
    <property type="project" value="TreeGrafter"/>
</dbReference>
<feature type="compositionally biased region" description="Basic and acidic residues" evidence="2">
    <location>
        <begin position="1127"/>
        <end position="1156"/>
    </location>
</feature>
<feature type="coiled-coil region" evidence="1">
    <location>
        <begin position="358"/>
        <end position="385"/>
    </location>
</feature>
<dbReference type="PANTHER" id="PTHR45615">
    <property type="entry name" value="MYOSIN HEAVY CHAIN, NON-MUSCLE"/>
    <property type="match status" value="1"/>
</dbReference>
<dbReference type="GO" id="GO:0051015">
    <property type="term" value="F:actin filament binding"/>
    <property type="evidence" value="ECO:0007669"/>
    <property type="project" value="TreeGrafter"/>
</dbReference>
<evidence type="ECO:0000256" key="2">
    <source>
        <dbReference type="SAM" id="MobiDB-lite"/>
    </source>
</evidence>
<feature type="compositionally biased region" description="Polar residues" evidence="2">
    <location>
        <begin position="1371"/>
        <end position="1383"/>
    </location>
</feature>
<feature type="compositionally biased region" description="Polar residues" evidence="2">
    <location>
        <begin position="48"/>
        <end position="59"/>
    </location>
</feature>
<feature type="compositionally biased region" description="Polar residues" evidence="2">
    <location>
        <begin position="1470"/>
        <end position="1480"/>
    </location>
</feature>
<feature type="compositionally biased region" description="Polar residues" evidence="2">
    <location>
        <begin position="1521"/>
        <end position="1532"/>
    </location>
</feature>
<evidence type="ECO:0000313" key="3">
    <source>
        <dbReference type="EMBL" id="RMY56825.1"/>
    </source>
</evidence>
<protein>
    <submittedName>
        <fullName evidence="3">Uncharacterized protein</fullName>
    </submittedName>
</protein>
<proteinExistence type="predicted"/>
<comment type="caution">
    <text evidence="3">The sequence shown here is derived from an EMBL/GenBank/DDBJ whole genome shotgun (WGS) entry which is preliminary data.</text>
</comment>
<feature type="compositionally biased region" description="Polar residues" evidence="2">
    <location>
        <begin position="247"/>
        <end position="260"/>
    </location>
</feature>
<feature type="region of interest" description="Disordered" evidence="2">
    <location>
        <begin position="1258"/>
        <end position="1297"/>
    </location>
</feature>
<accession>A0A3M7CXJ1</accession>
<feature type="region of interest" description="Disordered" evidence="2">
    <location>
        <begin position="247"/>
        <end position="330"/>
    </location>
</feature>
<evidence type="ECO:0000313" key="4">
    <source>
        <dbReference type="Proteomes" id="UP000270230"/>
    </source>
</evidence>
<feature type="region of interest" description="Disordered" evidence="2">
    <location>
        <begin position="838"/>
        <end position="869"/>
    </location>
</feature>
<keyword evidence="1" id="KW-0175">Coiled coil</keyword>
<feature type="compositionally biased region" description="Polar residues" evidence="2">
    <location>
        <begin position="1348"/>
        <end position="1360"/>
    </location>
</feature>
<name>A0A3M7CXJ1_HORWE</name>
<feature type="compositionally biased region" description="Basic and acidic residues" evidence="2">
    <location>
        <begin position="61"/>
        <end position="76"/>
    </location>
</feature>
<dbReference type="EMBL" id="QWIN01000191">
    <property type="protein sequence ID" value="RMY56825.1"/>
    <property type="molecule type" value="Genomic_DNA"/>
</dbReference>
<gene>
    <name evidence="3" type="ORF">D0865_03443</name>
</gene>